<keyword evidence="2" id="KW-0472">Membrane</keyword>
<comment type="similarity">
    <text evidence="4">Belongs to the methyl-accepting chemotaxis (MCP) protein family.</text>
</comment>
<dbReference type="InterPro" id="IPR004090">
    <property type="entry name" value="Chemotax_Me-accpt_rcpt"/>
</dbReference>
<evidence type="ECO:0000256" key="3">
    <source>
        <dbReference type="ARBA" id="ARBA00023224"/>
    </source>
</evidence>
<dbReference type="Pfam" id="PF00015">
    <property type="entry name" value="MCPsignal"/>
    <property type="match status" value="1"/>
</dbReference>
<evidence type="ECO:0000256" key="1">
    <source>
        <dbReference type="ARBA" id="ARBA00004429"/>
    </source>
</evidence>
<dbReference type="AlphaFoldDB" id="A0A081BBN4"/>
<feature type="domain" description="T-SNARE coiled-coil homology" evidence="7">
    <location>
        <begin position="359"/>
        <end position="421"/>
    </location>
</feature>
<evidence type="ECO:0000259" key="6">
    <source>
        <dbReference type="PROSITE" id="PS50111"/>
    </source>
</evidence>
<dbReference type="PROSITE" id="PS50192">
    <property type="entry name" value="T_SNARE"/>
    <property type="match status" value="1"/>
</dbReference>
<dbReference type="InterPro" id="IPR000727">
    <property type="entry name" value="T_SNARE_dom"/>
</dbReference>
<dbReference type="RefSeq" id="WP_052379377.1">
    <property type="nucleotide sequence ID" value="NZ_BBIO01000009.1"/>
</dbReference>
<comment type="caution">
    <text evidence="8">The sequence shown here is derived from an EMBL/GenBank/DDBJ whole genome shotgun (WGS) entry which is preliminary data.</text>
</comment>
<dbReference type="Proteomes" id="UP000028702">
    <property type="component" value="Unassembled WGS sequence"/>
</dbReference>
<keyword evidence="2" id="KW-0997">Cell inner membrane</keyword>
<dbReference type="Gene3D" id="1.10.287.950">
    <property type="entry name" value="Methyl-accepting chemotaxis protein"/>
    <property type="match status" value="1"/>
</dbReference>
<keyword evidence="3 5" id="KW-0807">Transducer</keyword>
<keyword evidence="9" id="KW-1185">Reference proteome</keyword>
<dbReference type="GO" id="GO:0004888">
    <property type="term" value="F:transmembrane signaling receptor activity"/>
    <property type="evidence" value="ECO:0007669"/>
    <property type="project" value="InterPro"/>
</dbReference>
<dbReference type="GO" id="GO:0005886">
    <property type="term" value="C:plasma membrane"/>
    <property type="evidence" value="ECO:0007669"/>
    <property type="project" value="UniProtKB-SubCell"/>
</dbReference>
<evidence type="ECO:0000259" key="7">
    <source>
        <dbReference type="PROSITE" id="PS50192"/>
    </source>
</evidence>
<name>A0A081BBN4_9HYPH</name>
<gene>
    <name evidence="8" type="ORF">M2A_1951</name>
</gene>
<dbReference type="PROSITE" id="PS50111">
    <property type="entry name" value="CHEMOTAXIS_TRANSDUC_2"/>
    <property type="match status" value="1"/>
</dbReference>
<dbReference type="PANTHER" id="PTHR32089:SF112">
    <property type="entry name" value="LYSOZYME-LIKE PROTEIN-RELATED"/>
    <property type="match status" value="1"/>
</dbReference>
<organism evidence="8 9">
    <name type="scientific">Tepidicaulis marinus</name>
    <dbReference type="NCBI Taxonomy" id="1333998"/>
    <lineage>
        <taxon>Bacteria</taxon>
        <taxon>Pseudomonadati</taxon>
        <taxon>Pseudomonadota</taxon>
        <taxon>Alphaproteobacteria</taxon>
        <taxon>Hyphomicrobiales</taxon>
        <taxon>Parvibaculaceae</taxon>
        <taxon>Tepidicaulis</taxon>
    </lineage>
</organism>
<sequence length="463" mass="48262">MSANSATKDSSLFGSIAGLGRGKGQGAAKAGKVSLADAVQMLAAQEFVEFPEGAEDGKAGPVWQAMAAIAHELSNGRRLQQMVDQIPVSVATVDPKTLTVNYVNETGTETLRMVEDALPVKAENIAGQSIDIFFKNREEEGKRAAQPAGLPFSTVVEIGDERLDLTLSPLTNREGKYRAAMMSWRVVTDELRMAEQVKAVVGSVSSATSDVENSVRSMTELAQTAAEKTALVVDASGRASSNVQTVAGAAEELSASVREIGQQVMKSSDIASRAVDQARSTNATVQSLTEAANRIGEVVNLITDIASQTNLLALNATIEAARAGEAGKGFAVVASEVKALANQTSNATEEISSQIAAIQSVTADSVTAIASIQETIDEISTIATAIASSVEEQDAATSEIARNVTEAAEGTSHVTENVGGVEDTVRQTSEAASQMSGSVASLAEQAGGLREQMDQFLAKIMKH</sequence>
<accession>A0A081BBN4</accession>
<dbReference type="InterPro" id="IPR004089">
    <property type="entry name" value="MCPsignal_dom"/>
</dbReference>
<keyword evidence="2" id="KW-1003">Cell membrane</keyword>
<proteinExistence type="inferred from homology"/>
<dbReference type="SUPFAM" id="SSF58104">
    <property type="entry name" value="Methyl-accepting chemotaxis protein (MCP) signaling domain"/>
    <property type="match status" value="1"/>
</dbReference>
<evidence type="ECO:0000256" key="4">
    <source>
        <dbReference type="ARBA" id="ARBA00029447"/>
    </source>
</evidence>
<comment type="subcellular location">
    <subcellularLocation>
        <location evidence="1">Cell inner membrane</location>
        <topology evidence="1">Multi-pass membrane protein</topology>
    </subcellularLocation>
</comment>
<feature type="domain" description="Methyl-accepting transducer" evidence="6">
    <location>
        <begin position="200"/>
        <end position="443"/>
    </location>
</feature>
<evidence type="ECO:0000256" key="2">
    <source>
        <dbReference type="ARBA" id="ARBA00022519"/>
    </source>
</evidence>
<reference evidence="8 9" key="1">
    <citation type="submission" date="2014-07" db="EMBL/GenBank/DDBJ databases">
        <title>Tepidicaulis marinum gen. nov., sp. nov., a novel marine bacterium denitrifying nitrate to nitrous oxide strictly under microaerobic conditions.</title>
        <authorList>
            <person name="Takeuchi M."/>
            <person name="Yamagishi T."/>
            <person name="Kamagata Y."/>
            <person name="Oshima K."/>
            <person name="Hattori M."/>
            <person name="Katayama T."/>
            <person name="Hanada S."/>
            <person name="Tamaki H."/>
            <person name="Marumo K."/>
            <person name="Maeda H."/>
            <person name="Nedachi M."/>
            <person name="Iwasaki W."/>
            <person name="Suwa Y."/>
            <person name="Sakata S."/>
        </authorList>
    </citation>
    <scope>NUCLEOTIDE SEQUENCE [LARGE SCALE GENOMIC DNA]</scope>
    <source>
        <strain evidence="8 9">MA2</strain>
    </source>
</reference>
<evidence type="ECO:0000313" key="9">
    <source>
        <dbReference type="Proteomes" id="UP000028702"/>
    </source>
</evidence>
<dbReference type="PRINTS" id="PR00260">
    <property type="entry name" value="CHEMTRNSDUCR"/>
</dbReference>
<dbReference type="Gene3D" id="3.30.450.20">
    <property type="entry name" value="PAS domain"/>
    <property type="match status" value="1"/>
</dbReference>
<dbReference type="GO" id="GO:0007165">
    <property type="term" value="P:signal transduction"/>
    <property type="evidence" value="ECO:0007669"/>
    <property type="project" value="UniProtKB-KW"/>
</dbReference>
<evidence type="ECO:0000256" key="5">
    <source>
        <dbReference type="PROSITE-ProRule" id="PRU00284"/>
    </source>
</evidence>
<dbReference type="PANTHER" id="PTHR32089">
    <property type="entry name" value="METHYL-ACCEPTING CHEMOTAXIS PROTEIN MCPB"/>
    <property type="match status" value="1"/>
</dbReference>
<dbReference type="SMART" id="SM00283">
    <property type="entry name" value="MA"/>
    <property type="match status" value="1"/>
</dbReference>
<protein>
    <submittedName>
        <fullName evidence="8">Chemotaxis sensory transducer</fullName>
    </submittedName>
</protein>
<dbReference type="eggNOG" id="COG0840">
    <property type="taxonomic scope" value="Bacteria"/>
</dbReference>
<dbReference type="EMBL" id="BBIO01000009">
    <property type="protein sequence ID" value="GAK45452.1"/>
    <property type="molecule type" value="Genomic_DNA"/>
</dbReference>
<dbReference type="STRING" id="1333998.M2A_1951"/>
<dbReference type="GO" id="GO:0006935">
    <property type="term" value="P:chemotaxis"/>
    <property type="evidence" value="ECO:0007669"/>
    <property type="project" value="InterPro"/>
</dbReference>
<evidence type="ECO:0000313" key="8">
    <source>
        <dbReference type="EMBL" id="GAK45452.1"/>
    </source>
</evidence>